<dbReference type="PANTHER" id="PTHR43289:SF34">
    <property type="entry name" value="SERINE_THREONINE-PROTEIN KINASE YBDM-RELATED"/>
    <property type="match status" value="1"/>
</dbReference>
<dbReference type="Gene3D" id="3.30.200.20">
    <property type="entry name" value="Phosphorylase Kinase, domain 1"/>
    <property type="match status" value="1"/>
</dbReference>
<dbReference type="SUPFAM" id="SSF56112">
    <property type="entry name" value="Protein kinase-like (PK-like)"/>
    <property type="match status" value="1"/>
</dbReference>
<dbReference type="GO" id="GO:0016301">
    <property type="term" value="F:kinase activity"/>
    <property type="evidence" value="ECO:0007669"/>
    <property type="project" value="UniProtKB-KW"/>
</dbReference>
<dbReference type="PROSITE" id="PS00107">
    <property type="entry name" value="PROTEIN_KINASE_ATP"/>
    <property type="match status" value="1"/>
</dbReference>
<protein>
    <submittedName>
        <fullName evidence="9">Protein kinase</fullName>
    </submittedName>
</protein>
<feature type="compositionally biased region" description="Acidic residues" evidence="6">
    <location>
        <begin position="298"/>
        <end position="318"/>
    </location>
</feature>
<keyword evidence="3 9" id="KW-0418">Kinase</keyword>
<dbReference type="InterPro" id="IPR000719">
    <property type="entry name" value="Prot_kinase_dom"/>
</dbReference>
<reference evidence="10" key="1">
    <citation type="journal article" date="2019" name="Int. J. Syst. Evol. Microbiol.">
        <title>The Global Catalogue of Microorganisms (GCM) 10K type strain sequencing project: providing services to taxonomists for standard genome sequencing and annotation.</title>
        <authorList>
            <consortium name="The Broad Institute Genomics Platform"/>
            <consortium name="The Broad Institute Genome Sequencing Center for Infectious Disease"/>
            <person name="Wu L."/>
            <person name="Ma J."/>
        </authorList>
    </citation>
    <scope>NUCLEOTIDE SEQUENCE [LARGE SCALE GENOMIC DNA]</scope>
    <source>
        <strain evidence="10">XZYJT-10</strain>
    </source>
</reference>
<gene>
    <name evidence="9" type="ORF">ACFQS1_25580</name>
</gene>
<keyword evidence="1" id="KW-0808">Transferase</keyword>
<dbReference type="InterPro" id="IPR017441">
    <property type="entry name" value="Protein_kinase_ATP_BS"/>
</dbReference>
<evidence type="ECO:0000259" key="8">
    <source>
        <dbReference type="PROSITE" id="PS50011"/>
    </source>
</evidence>
<name>A0ABW2HYU3_9ACTN</name>
<dbReference type="SMART" id="SM00220">
    <property type="entry name" value="S_TKc"/>
    <property type="match status" value="1"/>
</dbReference>
<accession>A0ABW2HYU3</accession>
<dbReference type="InterPro" id="IPR011009">
    <property type="entry name" value="Kinase-like_dom_sf"/>
</dbReference>
<dbReference type="CDD" id="cd14014">
    <property type="entry name" value="STKc_PknB_like"/>
    <property type="match status" value="1"/>
</dbReference>
<dbReference type="EMBL" id="JBHTBJ010000022">
    <property type="protein sequence ID" value="MFC7277378.1"/>
    <property type="molecule type" value="Genomic_DNA"/>
</dbReference>
<feature type="compositionally biased region" description="Gly residues" evidence="6">
    <location>
        <begin position="339"/>
        <end position="366"/>
    </location>
</feature>
<evidence type="ECO:0000313" key="9">
    <source>
        <dbReference type="EMBL" id="MFC7277378.1"/>
    </source>
</evidence>
<dbReference type="PROSITE" id="PS00108">
    <property type="entry name" value="PROTEIN_KINASE_ST"/>
    <property type="match status" value="1"/>
</dbReference>
<dbReference type="Gene3D" id="1.10.510.10">
    <property type="entry name" value="Transferase(Phosphotransferase) domain 1"/>
    <property type="match status" value="1"/>
</dbReference>
<feature type="compositionally biased region" description="Gly residues" evidence="6">
    <location>
        <begin position="431"/>
        <end position="453"/>
    </location>
</feature>
<organism evidence="9 10">
    <name type="scientific">Paractinoplanes rhizophilus</name>
    <dbReference type="NCBI Taxonomy" id="1416877"/>
    <lineage>
        <taxon>Bacteria</taxon>
        <taxon>Bacillati</taxon>
        <taxon>Actinomycetota</taxon>
        <taxon>Actinomycetes</taxon>
        <taxon>Micromonosporales</taxon>
        <taxon>Micromonosporaceae</taxon>
        <taxon>Paractinoplanes</taxon>
    </lineage>
</organism>
<keyword evidence="7" id="KW-0812">Transmembrane</keyword>
<evidence type="ECO:0000256" key="6">
    <source>
        <dbReference type="SAM" id="MobiDB-lite"/>
    </source>
</evidence>
<evidence type="ECO:0000256" key="7">
    <source>
        <dbReference type="SAM" id="Phobius"/>
    </source>
</evidence>
<comment type="caution">
    <text evidence="9">The sequence shown here is derived from an EMBL/GenBank/DDBJ whole genome shotgun (WGS) entry which is preliminary data.</text>
</comment>
<proteinExistence type="predicted"/>
<evidence type="ECO:0000256" key="1">
    <source>
        <dbReference type="ARBA" id="ARBA00022679"/>
    </source>
</evidence>
<keyword evidence="10" id="KW-1185">Reference proteome</keyword>
<evidence type="ECO:0000256" key="4">
    <source>
        <dbReference type="ARBA" id="ARBA00022840"/>
    </source>
</evidence>
<feature type="region of interest" description="Disordered" evidence="6">
    <location>
        <begin position="601"/>
        <end position="649"/>
    </location>
</feature>
<dbReference type="Proteomes" id="UP001596548">
    <property type="component" value="Unassembled WGS sequence"/>
</dbReference>
<evidence type="ECO:0000256" key="3">
    <source>
        <dbReference type="ARBA" id="ARBA00022777"/>
    </source>
</evidence>
<feature type="compositionally biased region" description="Low complexity" evidence="6">
    <location>
        <begin position="606"/>
        <end position="642"/>
    </location>
</feature>
<feature type="compositionally biased region" description="Low complexity" evidence="6">
    <location>
        <begin position="367"/>
        <end position="385"/>
    </location>
</feature>
<evidence type="ECO:0000313" key="10">
    <source>
        <dbReference type="Proteomes" id="UP001596548"/>
    </source>
</evidence>
<feature type="compositionally biased region" description="Low complexity" evidence="6">
    <location>
        <begin position="560"/>
        <end position="576"/>
    </location>
</feature>
<feature type="binding site" evidence="5">
    <location>
        <position position="40"/>
    </location>
    <ligand>
        <name>ATP</name>
        <dbReference type="ChEBI" id="CHEBI:30616"/>
    </ligand>
</feature>
<sequence length="716" mass="70145">MEVRQTLGGRYKLLDELGSGGMAVVWRARDEVLGRPVAVKLLAGRYAGDPQSRARIRDEARAAATLSHPNIAQVYDYGEAVDTGTPYVVMELVNGPTLQQRVSAGKLPPRTVFRICGEVAAALAAAHDRGLVHRDIKMANIMVTPAGAKVVDFGIAAAAGPASPEEMLVGTPAYLAPERLTGELIVPASDVYALGVLLYRLLAGESPWSVESTTQMLRAHVYLDPAPLPPVPGVPRPVRDLIDRCLGKDPEARPSASEVSSILADAAEAADFSDSVRGGAGTPPPRVPSPAERRADAPDDLDGPDDPDDPDAPDDLDAETSVWSRRDKGTGETASRGAAAGGAAAGAASGGAAPGGAGGAASGGAASGAAASGAAASGGAASGDASAGGGMAEDAEGKAAAGRRPVNARTELLAGAGSSREGERGVNEGPGARGGAGSGAGGHAGPAGARGGAGDLGGAAAGVGPRRNAGRAIGPARTSGNLRVGTLGETVPGARWDSPAKWGRGAPGVPDGEDDHDDAGGMPGFLGQRGRVLLIAAILAVVIAALIGMALGGPSRREGSTPTAAGTASAAPSVSSGLGAPAAIDGGGVTHSAAAGVPVRPSMATEPSASVSPGGSPAGSAPGAGDDPGAEPSPSAAGSAAPEGKRLDSPGGFVLATCGGGKATLTHWAAKPGFTAENVEPGPALTASVAFRGTPTRYRMTVTCVAGTPTPVVLPL</sequence>
<feature type="transmembrane region" description="Helical" evidence="7">
    <location>
        <begin position="532"/>
        <end position="551"/>
    </location>
</feature>
<dbReference type="RefSeq" id="WP_378972890.1">
    <property type="nucleotide sequence ID" value="NZ_JBHTBJ010000022.1"/>
</dbReference>
<dbReference type="Pfam" id="PF00069">
    <property type="entry name" value="Pkinase"/>
    <property type="match status" value="1"/>
</dbReference>
<dbReference type="PANTHER" id="PTHR43289">
    <property type="entry name" value="MITOGEN-ACTIVATED PROTEIN KINASE KINASE KINASE 20-RELATED"/>
    <property type="match status" value="1"/>
</dbReference>
<feature type="region of interest" description="Disordered" evidence="6">
    <location>
        <begin position="555"/>
        <end position="576"/>
    </location>
</feature>
<feature type="region of interest" description="Disordered" evidence="6">
    <location>
        <begin position="467"/>
        <end position="521"/>
    </location>
</feature>
<keyword evidence="4 5" id="KW-0067">ATP-binding</keyword>
<feature type="region of interest" description="Disordered" evidence="6">
    <location>
        <begin position="272"/>
        <end position="453"/>
    </location>
</feature>
<keyword evidence="7" id="KW-0472">Membrane</keyword>
<dbReference type="InterPro" id="IPR008271">
    <property type="entry name" value="Ser/Thr_kinase_AS"/>
</dbReference>
<evidence type="ECO:0000256" key="2">
    <source>
        <dbReference type="ARBA" id="ARBA00022741"/>
    </source>
</evidence>
<keyword evidence="2 5" id="KW-0547">Nucleotide-binding</keyword>
<keyword evidence="7" id="KW-1133">Transmembrane helix</keyword>
<feature type="domain" description="Protein kinase" evidence="8">
    <location>
        <begin position="11"/>
        <end position="263"/>
    </location>
</feature>
<dbReference type="PROSITE" id="PS50011">
    <property type="entry name" value="PROTEIN_KINASE_DOM"/>
    <property type="match status" value="1"/>
</dbReference>
<evidence type="ECO:0000256" key="5">
    <source>
        <dbReference type="PROSITE-ProRule" id="PRU10141"/>
    </source>
</evidence>